<gene>
    <name evidence="5" type="ORF">FE782_25920</name>
</gene>
<reference evidence="5 6" key="1">
    <citation type="submission" date="2019-05" db="EMBL/GenBank/DDBJ databases">
        <authorList>
            <person name="Narsing Rao M.P."/>
            <person name="Li W.J."/>
        </authorList>
    </citation>
    <scope>NUCLEOTIDE SEQUENCE [LARGE SCALE GENOMIC DNA]</scope>
    <source>
        <strain evidence="5 6">SYSU_K30003</strain>
    </source>
</reference>
<sequence length="1654" mass="178650">MERLIYFFMTGVIDIYRKTVLMLLSCLLLLGVLPQAANASTGVLGQWIMWSKEGNDYTTFGGNANITIYNGKMQMIPHCPAGFPDGLTTWTDLFIVKSGSIHPLTSDGQELKDAGGGKPNSVMSLSTGLFISETIGFTGPVGKIPPGEYAIVFDECQDGKYNALVDGVIDPAFKVEFTTGVVPPLDLTQLKEDAGKLAERWEKYKKHAEKLFNLAKAADAGRNPNEKFVDFLMRSGLQDPRTMALLQLANQAKHYQGIKDDPPDPDYKHITPLGERVLLDFQDHTPLEVSMQSLVNEVAKEQAITRQMWTLLERYQGAQVMGDVNWALTHGKALSDNVNLLLDQLQLTNFSVSRFNQVFAEDTAALNGKAAALVELQARVTASGFTEEEGRHFASLGMTPADIEQFKAEFLAMDFEFTKAAMLAEGSGIIGDNNAFGANLVDFGGHVVDLVNRLLQDPTVVDDDPYASAGGPYTGNEGQVITFNGGGSRGDVPLTAYEWDLDSDGAFDDAQGVIATYTYHRPFYGLVGLRVTDGNGKQAVHYARIAVGEVNRMPALVERTPAGRQVEQYVGEETSYRIQALDLDNDPIRIEWFVNGATTGQTGETFAYRPTAVGLHAVEALVSDSNPLGGTFLVSWIVKAAQRQPPAVVSLAPASATLELGAVHTLQATVLDAEGRPVAGTPATLEVTGAHPATLAASTDDNGVATFRYTGTQEGADQAVAKVGALASNPATVAWSTADVTPPATTAVLSPSAPDGTGGYYRSPVTVTLKAFDGGSGVAKTEYQVDGGAWTVYSSPVTFGADGSYTVAYRSADYAGNVETAKQVSFLIGASEVPQAFFNPVTAGKNVALLEERATIEAVSSNYDSGHSAENMLKLDYHNPWATRTGTDQWVKIGLADGKSYLIDRIQIRPRPAFADQRVKAFEVAISKDGLDDDDFSTVIAGTLADNGELQEFMLPKPMEAKYILYRPLSSQGGGGVISTQQFKAKTGQIGGDTVTFRNLSTDKNDDIVSWSWDFGDESPISTEKEPTHTFPGPGTYPVTLTVTDADGQSDSFTLEQTVEPVDFEFVPATPKEGESVMLVNTTAGGDQGLIKSSTWTFGDNSYTDYGMKVSHYYWDSNTYLATLTVEMQDGKTYQVQKPIAPENVAPFVDAGTDVTVLGGQRYQGNARIMDAGRDDRHTCLWDFGDGETSTACQFDHAYPVMAKDAPDIVYAATLTVTDDDGGVGRDSVHITARAEQTPRQIALYTFDGNFQDSSGNGNHGTSTIGNPTFVEGLIGQAAKFDGRSGVLVDDSDSLDLATSFSFSMWIYKENGGTGGYAPILSKGHTENYGPYSFLHDGWGASPGMRLVSGDRPGYTHLFPNTPMPNKEWYMSTVTWDGSTAKYYINGEYKTSIPWKGVFANTNEKLTIGFDPPGATEYFNGMMDDFRMFNYPLTEEEIERLYELKDPPEPVDTLPPTTTAVAESVYGPNPANGWHRSDITLTLTATDAGAGAAAEEYVSGVKQTEYRVNGGAWNVYTGPILLAQDGIVTYEYRSVDNAGNVEASKFMELKLDRTAPVTLYHFDPIFATSKQGKQYISGFVTTLQASDAQDGSGTKTTRYRINGGAWMTYAAPFAAQAGITKTVEYYSEDQAGNIEGPMNKMDFVTGVFTGAGSY</sequence>
<dbReference type="InterPro" id="IPR022409">
    <property type="entry name" value="PKD/Chitinase_dom"/>
</dbReference>
<dbReference type="EMBL" id="VCIW01000022">
    <property type="protein sequence ID" value="TLS49296.1"/>
    <property type="molecule type" value="Genomic_DNA"/>
</dbReference>
<dbReference type="Gene3D" id="3.30.1920.20">
    <property type="match status" value="1"/>
</dbReference>
<evidence type="ECO:0000259" key="2">
    <source>
        <dbReference type="PROSITE" id="PS50022"/>
    </source>
</evidence>
<accession>A0A5R9G4N4</accession>
<dbReference type="InterPro" id="IPR035986">
    <property type="entry name" value="PKD_dom_sf"/>
</dbReference>
<dbReference type="InterPro" id="IPR003344">
    <property type="entry name" value="Big_1_dom"/>
</dbReference>
<protein>
    <submittedName>
        <fullName evidence="5">PKD domain-containing protein</fullName>
    </submittedName>
</protein>
<dbReference type="InterPro" id="IPR008964">
    <property type="entry name" value="Invasin/intimin_cell_adhesion"/>
</dbReference>
<dbReference type="Pfam" id="PF13385">
    <property type="entry name" value="Laminin_G_3"/>
    <property type="match status" value="1"/>
</dbReference>
<evidence type="ECO:0000259" key="4">
    <source>
        <dbReference type="PROSITE" id="PS51127"/>
    </source>
</evidence>
<dbReference type="InterPro" id="IPR013783">
    <property type="entry name" value="Ig-like_fold"/>
</dbReference>
<organism evidence="5 6">
    <name type="scientific">Paenibacillus antri</name>
    <dbReference type="NCBI Taxonomy" id="2582848"/>
    <lineage>
        <taxon>Bacteria</taxon>
        <taxon>Bacillati</taxon>
        <taxon>Bacillota</taxon>
        <taxon>Bacilli</taxon>
        <taxon>Bacillales</taxon>
        <taxon>Paenibacillaceae</taxon>
        <taxon>Paenibacillus</taxon>
    </lineage>
</organism>
<dbReference type="PROSITE" id="PS51127">
    <property type="entry name" value="BIG1"/>
    <property type="match status" value="1"/>
</dbReference>
<dbReference type="Gene3D" id="2.60.40.10">
    <property type="entry name" value="Immunoglobulins"/>
    <property type="match status" value="5"/>
</dbReference>
<proteinExistence type="inferred from homology"/>
<dbReference type="InterPro" id="IPR013320">
    <property type="entry name" value="ConA-like_dom_sf"/>
</dbReference>
<dbReference type="Pfam" id="PF18911">
    <property type="entry name" value="PKD_4"/>
    <property type="match status" value="4"/>
</dbReference>
<dbReference type="Gene3D" id="2.60.120.200">
    <property type="match status" value="1"/>
</dbReference>
<dbReference type="InterPro" id="IPR000421">
    <property type="entry name" value="FA58C"/>
</dbReference>
<feature type="domain" description="Big-1" evidence="4">
    <location>
        <begin position="648"/>
        <end position="736"/>
    </location>
</feature>
<dbReference type="InterPro" id="IPR058094">
    <property type="entry name" value="Ig-like_OmpL47-like"/>
</dbReference>
<name>A0A5R9G4N4_9BACL</name>
<evidence type="ECO:0000259" key="3">
    <source>
        <dbReference type="PROSITE" id="PS50093"/>
    </source>
</evidence>
<dbReference type="SUPFAM" id="SSF49299">
    <property type="entry name" value="PKD domain"/>
    <property type="match status" value="4"/>
</dbReference>
<dbReference type="PROSITE" id="PS50093">
    <property type="entry name" value="PKD"/>
    <property type="match status" value="2"/>
</dbReference>
<dbReference type="SUPFAM" id="SSF49785">
    <property type="entry name" value="Galactose-binding domain-like"/>
    <property type="match status" value="1"/>
</dbReference>
<dbReference type="Proteomes" id="UP000309676">
    <property type="component" value="Unassembled WGS sequence"/>
</dbReference>
<dbReference type="InterPro" id="IPR000601">
    <property type="entry name" value="PKD_dom"/>
</dbReference>
<dbReference type="Pfam" id="PF00754">
    <property type="entry name" value="F5_F8_type_C"/>
    <property type="match status" value="1"/>
</dbReference>
<comment type="similarity">
    <text evidence="1">Belongs to the intimin/invasin family.</text>
</comment>
<dbReference type="PROSITE" id="PS50022">
    <property type="entry name" value="FA58C_3"/>
    <property type="match status" value="1"/>
</dbReference>
<feature type="domain" description="PKD" evidence="3">
    <location>
        <begin position="994"/>
        <end position="1060"/>
    </location>
</feature>
<dbReference type="CDD" id="cd00146">
    <property type="entry name" value="PKD"/>
    <property type="match status" value="2"/>
</dbReference>
<evidence type="ECO:0000256" key="1">
    <source>
        <dbReference type="ARBA" id="ARBA00010116"/>
    </source>
</evidence>
<dbReference type="Gene3D" id="2.60.120.260">
    <property type="entry name" value="Galactose-binding domain-like"/>
    <property type="match status" value="1"/>
</dbReference>
<evidence type="ECO:0000313" key="5">
    <source>
        <dbReference type="EMBL" id="TLS49296.1"/>
    </source>
</evidence>
<keyword evidence="6" id="KW-1185">Reference proteome</keyword>
<dbReference type="NCBIfam" id="NF047446">
    <property type="entry name" value="barrel_OmpL47"/>
    <property type="match status" value="3"/>
</dbReference>
<dbReference type="InterPro" id="IPR008979">
    <property type="entry name" value="Galactose-bd-like_sf"/>
</dbReference>
<dbReference type="SMART" id="SM00089">
    <property type="entry name" value="PKD"/>
    <property type="match status" value="4"/>
</dbReference>
<feature type="domain" description="F5/8 type C" evidence="2">
    <location>
        <begin position="837"/>
        <end position="985"/>
    </location>
</feature>
<comment type="caution">
    <text evidence="5">The sequence shown here is derived from an EMBL/GenBank/DDBJ whole genome shotgun (WGS) entry which is preliminary data.</text>
</comment>
<feature type="domain" description="PKD" evidence="3">
    <location>
        <begin position="1060"/>
        <end position="1126"/>
    </location>
</feature>
<dbReference type="SUPFAM" id="SSF49899">
    <property type="entry name" value="Concanavalin A-like lectins/glucanases"/>
    <property type="match status" value="1"/>
</dbReference>
<evidence type="ECO:0000313" key="6">
    <source>
        <dbReference type="Proteomes" id="UP000309676"/>
    </source>
</evidence>
<dbReference type="SUPFAM" id="SSF49373">
    <property type="entry name" value="Invasin/intimin cell-adhesion fragments"/>
    <property type="match status" value="1"/>
</dbReference>